<organism evidence="2 3">
    <name type="scientific">Buttiauxella gaviniae ATCC 51604</name>
    <dbReference type="NCBI Taxonomy" id="1354253"/>
    <lineage>
        <taxon>Bacteria</taxon>
        <taxon>Pseudomonadati</taxon>
        <taxon>Pseudomonadota</taxon>
        <taxon>Gammaproteobacteria</taxon>
        <taxon>Enterobacterales</taxon>
        <taxon>Enterobacteriaceae</taxon>
        <taxon>Buttiauxella</taxon>
    </lineage>
</organism>
<dbReference type="EMBL" id="LXEP01000065">
    <property type="protein sequence ID" value="OAT15940.1"/>
    <property type="molecule type" value="Genomic_DNA"/>
</dbReference>
<evidence type="ECO:0000313" key="2">
    <source>
        <dbReference type="EMBL" id="OAT15940.1"/>
    </source>
</evidence>
<proteinExistence type="predicted"/>
<evidence type="ECO:0000259" key="1">
    <source>
        <dbReference type="Pfam" id="PF13438"/>
    </source>
</evidence>
<accession>A0A1B7HJX4</accession>
<gene>
    <name evidence="2" type="ORF">M977_04684</name>
</gene>
<reference evidence="2 3" key="1">
    <citation type="submission" date="2016-04" db="EMBL/GenBank/DDBJ databases">
        <title>ATOL: Assembling a taxonomically balanced genome-scale reconstruction of the evolutionary history of the Enterobacteriaceae.</title>
        <authorList>
            <person name="Plunkett G.III."/>
            <person name="Neeno-Eckwall E.C."/>
            <person name="Glasner J.D."/>
            <person name="Perna N.T."/>
        </authorList>
    </citation>
    <scope>NUCLEOTIDE SEQUENCE [LARGE SCALE GENOMIC DNA]</scope>
    <source>
        <strain evidence="2 3">ATCC 51604</strain>
    </source>
</reference>
<dbReference type="Pfam" id="PF13438">
    <property type="entry name" value="DUF4113"/>
    <property type="match status" value="1"/>
</dbReference>
<name>A0A1B7HJX4_9ENTR</name>
<dbReference type="Proteomes" id="UP000078504">
    <property type="component" value="Unassembled WGS sequence"/>
</dbReference>
<dbReference type="PATRIC" id="fig|1354253.4.peg.4864"/>
<feature type="domain" description="DUF4113" evidence="1">
    <location>
        <begin position="15"/>
        <end position="51"/>
    </location>
</feature>
<evidence type="ECO:0000313" key="3">
    <source>
        <dbReference type="Proteomes" id="UP000078504"/>
    </source>
</evidence>
<comment type="caution">
    <text evidence="2">The sequence shown here is derived from an EMBL/GenBank/DDBJ whole genome shotgun (WGS) entry which is preliminary data.</text>
</comment>
<protein>
    <submittedName>
        <fullName evidence="2">Error-prone lesion bypass DNA polymerase V</fullName>
    </submittedName>
</protein>
<dbReference type="AlphaFoldDB" id="A0A1B7HJX4"/>
<dbReference type="InterPro" id="IPR025188">
    <property type="entry name" value="DUF4113"/>
</dbReference>
<sequence length="52" mass="5978">MNLFDEVQPRVHGEELMKVLDGINQSGLGKIWFSGRGIASEWKMNREMFSHA</sequence>